<dbReference type="Pfam" id="PF20243">
    <property type="entry name" value="MbnP"/>
    <property type="match status" value="1"/>
</dbReference>
<feature type="domain" description="Copper-binding protein MbnP-like" evidence="2">
    <location>
        <begin position="34"/>
        <end position="226"/>
    </location>
</feature>
<evidence type="ECO:0000256" key="1">
    <source>
        <dbReference type="SAM" id="SignalP"/>
    </source>
</evidence>
<dbReference type="RefSeq" id="WP_188815100.1">
    <property type="nucleotide sequence ID" value="NZ_BMHT01000006.1"/>
</dbReference>
<feature type="signal peptide" evidence="1">
    <location>
        <begin position="1"/>
        <end position="22"/>
    </location>
</feature>
<gene>
    <name evidence="3" type="ORF">GCM10011383_32590</name>
</gene>
<dbReference type="EMBL" id="BMHT01000006">
    <property type="protein sequence ID" value="GGF18566.1"/>
    <property type="molecule type" value="Genomic_DNA"/>
</dbReference>
<accession>A0ABQ1UJU9</accession>
<organism evidence="3 4">
    <name type="scientific">Hymenobacter cavernae</name>
    <dbReference type="NCBI Taxonomy" id="2044852"/>
    <lineage>
        <taxon>Bacteria</taxon>
        <taxon>Pseudomonadati</taxon>
        <taxon>Bacteroidota</taxon>
        <taxon>Cytophagia</taxon>
        <taxon>Cytophagales</taxon>
        <taxon>Hymenobacteraceae</taxon>
        <taxon>Hymenobacter</taxon>
    </lineage>
</organism>
<dbReference type="PROSITE" id="PS51257">
    <property type="entry name" value="PROKAR_LIPOPROTEIN"/>
    <property type="match status" value="1"/>
</dbReference>
<keyword evidence="1" id="KW-0732">Signal</keyword>
<proteinExistence type="predicted"/>
<sequence length="255" mass="27755">MLFSRFSALFLALAITAISLTGCDKDDSSPASNTGELDIEIENVVGTTPLALNTGTYTTEAGDHFTVTKFNYYISNIKLKKADGTEFVQPDSYYLVKESDATSHHFTIPDVPIGDYTSINFTIGVDSLHNVSGAQRGALDPSNDMFWSWNSGYIFLKLEGTSPDSPSKALVFHIGGFMKPYNTIRTVSPSFNGKTVMVRTDHTPEIHFHADVLKMFTGMRFADASSTSHSAGANAVRVADNYAAGMFSVDHIHAN</sequence>
<keyword evidence="4" id="KW-1185">Reference proteome</keyword>
<evidence type="ECO:0000313" key="4">
    <source>
        <dbReference type="Proteomes" id="UP000632273"/>
    </source>
</evidence>
<reference evidence="4" key="1">
    <citation type="journal article" date="2019" name="Int. J. Syst. Evol. Microbiol.">
        <title>The Global Catalogue of Microorganisms (GCM) 10K type strain sequencing project: providing services to taxonomists for standard genome sequencing and annotation.</title>
        <authorList>
            <consortium name="The Broad Institute Genomics Platform"/>
            <consortium name="The Broad Institute Genome Sequencing Center for Infectious Disease"/>
            <person name="Wu L."/>
            <person name="Ma J."/>
        </authorList>
    </citation>
    <scope>NUCLEOTIDE SEQUENCE [LARGE SCALE GENOMIC DNA]</scope>
    <source>
        <strain evidence="4">CGMCC 1.15197</strain>
    </source>
</reference>
<protein>
    <recommendedName>
        <fullName evidence="2">Copper-binding protein MbnP-like domain-containing protein</fullName>
    </recommendedName>
</protein>
<comment type="caution">
    <text evidence="3">The sequence shown here is derived from an EMBL/GenBank/DDBJ whole genome shotgun (WGS) entry which is preliminary data.</text>
</comment>
<evidence type="ECO:0000313" key="3">
    <source>
        <dbReference type="EMBL" id="GGF18566.1"/>
    </source>
</evidence>
<dbReference type="InterPro" id="IPR046863">
    <property type="entry name" value="MbnP-like_dom"/>
</dbReference>
<feature type="chain" id="PRO_5046416150" description="Copper-binding protein MbnP-like domain-containing protein" evidence="1">
    <location>
        <begin position="23"/>
        <end position="255"/>
    </location>
</feature>
<evidence type="ECO:0000259" key="2">
    <source>
        <dbReference type="Pfam" id="PF20243"/>
    </source>
</evidence>
<name>A0ABQ1UJU9_9BACT</name>
<dbReference type="Proteomes" id="UP000632273">
    <property type="component" value="Unassembled WGS sequence"/>
</dbReference>